<comment type="caution">
    <text evidence="1">The sequence shown here is derived from an EMBL/GenBank/DDBJ whole genome shotgun (WGS) entry which is preliminary data.</text>
</comment>
<dbReference type="EMBL" id="JASZZN010000020">
    <property type="protein sequence ID" value="MDM4018227.1"/>
    <property type="molecule type" value="Genomic_DNA"/>
</dbReference>
<reference evidence="1 2" key="1">
    <citation type="submission" date="2023-06" db="EMBL/GenBank/DDBJ databases">
        <title>Roseiconus lacunae JC819 isolated from Gulf of Mannar region, Tamil Nadu.</title>
        <authorList>
            <person name="Pk S."/>
            <person name="Ch S."/>
            <person name="Ch V.R."/>
        </authorList>
    </citation>
    <scope>NUCLEOTIDE SEQUENCE [LARGE SCALE GENOMIC DNA]</scope>
    <source>
        <strain evidence="1 2">JC819</strain>
    </source>
</reference>
<evidence type="ECO:0000313" key="1">
    <source>
        <dbReference type="EMBL" id="MDM4018227.1"/>
    </source>
</evidence>
<proteinExistence type="predicted"/>
<protein>
    <submittedName>
        <fullName evidence="1">Uncharacterized protein</fullName>
    </submittedName>
</protein>
<dbReference type="Proteomes" id="UP001239462">
    <property type="component" value="Unassembled WGS sequence"/>
</dbReference>
<evidence type="ECO:0000313" key="2">
    <source>
        <dbReference type="Proteomes" id="UP001239462"/>
    </source>
</evidence>
<sequence length="71" mass="7802">MCQADLNRSVARATGETVSTIARLGFIIADPTVPIDDPHSEDLGPLVIDWDSMHEQREQPDAQTPLDLLFA</sequence>
<organism evidence="1 2">
    <name type="scientific">Roseiconus lacunae</name>
    <dbReference type="NCBI Taxonomy" id="2605694"/>
    <lineage>
        <taxon>Bacteria</taxon>
        <taxon>Pseudomonadati</taxon>
        <taxon>Planctomycetota</taxon>
        <taxon>Planctomycetia</taxon>
        <taxon>Pirellulales</taxon>
        <taxon>Pirellulaceae</taxon>
        <taxon>Roseiconus</taxon>
    </lineage>
</organism>
<dbReference type="RefSeq" id="WP_289165948.1">
    <property type="nucleotide sequence ID" value="NZ_JASZZN010000020.1"/>
</dbReference>
<name>A0ABT7PP19_9BACT</name>
<keyword evidence="2" id="KW-1185">Reference proteome</keyword>
<gene>
    <name evidence="1" type="ORF">QTN89_22445</name>
</gene>
<accession>A0ABT7PP19</accession>